<proteinExistence type="predicted"/>
<protein>
    <submittedName>
        <fullName evidence="2">Uncharacterized protein</fullName>
    </submittedName>
</protein>
<dbReference type="EMBL" id="MCOG01000030">
    <property type="protein sequence ID" value="ORY74182.1"/>
    <property type="molecule type" value="Genomic_DNA"/>
</dbReference>
<gene>
    <name evidence="2" type="ORF">LY90DRAFT_666317</name>
</gene>
<evidence type="ECO:0000256" key="1">
    <source>
        <dbReference type="SAM" id="MobiDB-lite"/>
    </source>
</evidence>
<evidence type="ECO:0000313" key="3">
    <source>
        <dbReference type="Proteomes" id="UP000193920"/>
    </source>
</evidence>
<feature type="compositionally biased region" description="Basic residues" evidence="1">
    <location>
        <begin position="75"/>
        <end position="85"/>
    </location>
</feature>
<accession>A0A1Y2ERM3</accession>
<reference evidence="2 3" key="1">
    <citation type="submission" date="2016-08" db="EMBL/GenBank/DDBJ databases">
        <title>A Parts List for Fungal Cellulosomes Revealed by Comparative Genomics.</title>
        <authorList>
            <consortium name="DOE Joint Genome Institute"/>
            <person name="Haitjema C.H."/>
            <person name="Gilmore S.P."/>
            <person name="Henske J.K."/>
            <person name="Solomon K.V."/>
            <person name="De Groot R."/>
            <person name="Kuo A."/>
            <person name="Mondo S.J."/>
            <person name="Salamov A.A."/>
            <person name="Labutti K."/>
            <person name="Zhao Z."/>
            <person name="Chiniquy J."/>
            <person name="Barry K."/>
            <person name="Brewer H.M."/>
            <person name="Purvine S.O."/>
            <person name="Wright A.T."/>
            <person name="Boxma B."/>
            <person name="Van Alen T."/>
            <person name="Hackstein J.H."/>
            <person name="Baker S.E."/>
            <person name="Grigoriev I.V."/>
            <person name="O'Malley M.A."/>
        </authorList>
    </citation>
    <scope>NUCLEOTIDE SEQUENCE [LARGE SCALE GENOMIC DNA]</scope>
    <source>
        <strain evidence="2 3">G1</strain>
    </source>
</reference>
<sequence>MFFFRKKKDDKDKKKKTYEDSLFRTNIDILTRNVDLNRDYKEKENYIIFYKKFLSKESFHELTAPLLQKFQKNNSKTKTKSKSKSKTQTDNVKGKDVRTVTDTTTKCNKILSQEKEPLLFFNKNGKDKKLNYSSFDRYISNEYGNRGIMGGGEEEKENNKNAIASSLLDKLFSFIGPLKKSRALKKYKKKIKKETVDQEATTRRLNEIEKIPFLYFGEVEVHPMYQLYKYIDITNKIRDLNFMEQWIINPHLRRRCYEDVMQMNDQYLLKGNHTYDNRRPSYRDKWYYQLKIAVKNSARTVDFECKFGTIRFPDAVWDVLGCMVFKQFIGNDVNSPLVCNIDHIFPLSRIKGGASEFQNLCVLNKMVNSISRKGKYHLFELYEDDKVNGILEGCIRRSSLVAYFNSSIRKNINKQSINFKRSLEETTYNLLVSNGIKQQHIEKIEAVPNSLTNTHVIHVKFNSLIRK</sequence>
<feature type="region of interest" description="Disordered" evidence="1">
    <location>
        <begin position="73"/>
        <end position="95"/>
    </location>
</feature>
<name>A0A1Y2ERM3_9FUNG</name>
<comment type="caution">
    <text evidence="2">The sequence shown here is derived from an EMBL/GenBank/DDBJ whole genome shotgun (WGS) entry which is preliminary data.</text>
</comment>
<dbReference type="AlphaFoldDB" id="A0A1Y2ERM3"/>
<organism evidence="2 3">
    <name type="scientific">Neocallimastix californiae</name>
    <dbReference type="NCBI Taxonomy" id="1754190"/>
    <lineage>
        <taxon>Eukaryota</taxon>
        <taxon>Fungi</taxon>
        <taxon>Fungi incertae sedis</taxon>
        <taxon>Chytridiomycota</taxon>
        <taxon>Chytridiomycota incertae sedis</taxon>
        <taxon>Neocallimastigomycetes</taxon>
        <taxon>Neocallimastigales</taxon>
        <taxon>Neocallimastigaceae</taxon>
        <taxon>Neocallimastix</taxon>
    </lineage>
</organism>
<keyword evidence="3" id="KW-1185">Reference proteome</keyword>
<dbReference type="Proteomes" id="UP000193920">
    <property type="component" value="Unassembled WGS sequence"/>
</dbReference>
<evidence type="ECO:0000313" key="2">
    <source>
        <dbReference type="EMBL" id="ORY74182.1"/>
    </source>
</evidence>